<comment type="subcellular location">
    <subcellularLocation>
        <location evidence="1">Cell membrane</location>
        <topology evidence="1">Multi-pass membrane protein</topology>
    </subcellularLocation>
</comment>
<keyword evidence="16" id="KW-1185">Reference proteome</keyword>
<keyword evidence="5 13" id="KW-0812">Transmembrane</keyword>
<dbReference type="GO" id="GO:0016491">
    <property type="term" value="F:oxidoreductase activity"/>
    <property type="evidence" value="ECO:0007669"/>
    <property type="project" value="UniProtKB-KW"/>
</dbReference>
<evidence type="ECO:0000256" key="4">
    <source>
        <dbReference type="ARBA" id="ARBA00022617"/>
    </source>
</evidence>
<protein>
    <submittedName>
        <fullName evidence="15">Nitrate reductase gamma subunit</fullName>
        <ecNumber evidence="15">1.7.99.4</ecNumber>
    </submittedName>
</protein>
<evidence type="ECO:0000256" key="6">
    <source>
        <dbReference type="ARBA" id="ARBA00022723"/>
    </source>
</evidence>
<evidence type="ECO:0000256" key="12">
    <source>
        <dbReference type="ARBA" id="ARBA00023136"/>
    </source>
</evidence>
<dbReference type="RefSeq" id="WP_184705036.1">
    <property type="nucleotide sequence ID" value="NZ_JACHKZ010000002.1"/>
</dbReference>
<keyword evidence="8 13" id="KW-1133">Transmembrane helix</keyword>
<feature type="transmembrane region" description="Helical" evidence="13">
    <location>
        <begin position="55"/>
        <end position="77"/>
    </location>
</feature>
<comment type="caution">
    <text evidence="15">The sequence shown here is derived from an EMBL/GenBank/DDBJ whole genome shotgun (WGS) entry which is preliminary data.</text>
</comment>
<evidence type="ECO:0000256" key="11">
    <source>
        <dbReference type="ARBA" id="ARBA00023063"/>
    </source>
</evidence>
<dbReference type="PANTHER" id="PTHR30598">
    <property type="entry name" value="NITRATE REDUCTASE PRIVATE CHAPERONE, REDOX ENZYME MATURATION PROTEIN REMP FAMILY"/>
    <property type="match status" value="1"/>
</dbReference>
<gene>
    <name evidence="15" type="ORF">HNP33_000558</name>
</gene>
<keyword evidence="12 13" id="KW-0472">Membrane</keyword>
<sequence>MPLALHNFLFVVYPYICLAVFLMGSLARFDRDQYTWKSDSSQLLRSGQLRWGSNLFHIGILFLLFGHTVGLLTPHFIYEWLITAPQKQMLAIISGGIAGLVCFIGLTLLLHRRIADPRIRRTSHRTDLAILVILWVQLVLGLATLPASFSHRADASAMLVLADWAQRIVTFRPDAAGLVALDWPFKVHMVLGMTIFLLFPFSRLVHVWSGLASVAYLARPYQLVRSRRLNLPENREGGRS</sequence>
<accession>A0ABR6RBH4</accession>
<evidence type="ECO:0000256" key="13">
    <source>
        <dbReference type="SAM" id="Phobius"/>
    </source>
</evidence>
<evidence type="ECO:0000256" key="2">
    <source>
        <dbReference type="ARBA" id="ARBA00022448"/>
    </source>
</evidence>
<dbReference type="InterPro" id="IPR023234">
    <property type="entry name" value="NarG-like_domain"/>
</dbReference>
<dbReference type="PANTHER" id="PTHR30598:SF3">
    <property type="entry name" value="RESPIRATORY NITRATE REDUCTASE 1 GAMMA CHAIN"/>
    <property type="match status" value="1"/>
</dbReference>
<feature type="transmembrane region" description="Helical" evidence="13">
    <location>
        <begin position="130"/>
        <end position="149"/>
    </location>
</feature>
<reference evidence="15 16" key="1">
    <citation type="submission" date="2020-08" db="EMBL/GenBank/DDBJ databases">
        <title>Functional genomics of gut bacteria from endangered species of beetles.</title>
        <authorList>
            <person name="Carlos-Shanley C."/>
        </authorList>
    </citation>
    <scope>NUCLEOTIDE SEQUENCE [LARGE SCALE GENOMIC DNA]</scope>
    <source>
        <strain evidence="15 16">S00124</strain>
    </source>
</reference>
<dbReference type="Proteomes" id="UP000562492">
    <property type="component" value="Unassembled WGS sequence"/>
</dbReference>
<dbReference type="InterPro" id="IPR051936">
    <property type="entry name" value="Heme-iron_electron_transfer"/>
</dbReference>
<dbReference type="NCBIfam" id="TIGR00351">
    <property type="entry name" value="narI"/>
    <property type="match status" value="1"/>
</dbReference>
<evidence type="ECO:0000313" key="16">
    <source>
        <dbReference type="Proteomes" id="UP000562492"/>
    </source>
</evidence>
<evidence type="ECO:0000256" key="1">
    <source>
        <dbReference type="ARBA" id="ARBA00004651"/>
    </source>
</evidence>
<evidence type="ECO:0000256" key="3">
    <source>
        <dbReference type="ARBA" id="ARBA00022475"/>
    </source>
</evidence>
<keyword evidence="4" id="KW-0349">Heme</keyword>
<evidence type="ECO:0000313" key="15">
    <source>
        <dbReference type="EMBL" id="MBB6576510.1"/>
    </source>
</evidence>
<dbReference type="InterPro" id="IPR036197">
    <property type="entry name" value="NarG-like_sf"/>
</dbReference>
<keyword evidence="10" id="KW-0408">Iron</keyword>
<evidence type="ECO:0000256" key="7">
    <source>
        <dbReference type="ARBA" id="ARBA00022982"/>
    </source>
</evidence>
<keyword evidence="7" id="KW-0249">Electron transport</keyword>
<evidence type="ECO:0000259" key="14">
    <source>
        <dbReference type="Pfam" id="PF02665"/>
    </source>
</evidence>
<keyword evidence="6" id="KW-0479">Metal-binding</keyword>
<dbReference type="EC" id="1.7.99.4" evidence="15"/>
<keyword evidence="2" id="KW-0813">Transport</keyword>
<proteinExistence type="predicted"/>
<feature type="transmembrane region" description="Helical" evidence="13">
    <location>
        <begin position="6"/>
        <end position="27"/>
    </location>
</feature>
<dbReference type="EMBL" id="JACHKZ010000002">
    <property type="protein sequence ID" value="MBB6576510.1"/>
    <property type="molecule type" value="Genomic_DNA"/>
</dbReference>
<evidence type="ECO:0000256" key="8">
    <source>
        <dbReference type="ARBA" id="ARBA00022989"/>
    </source>
</evidence>
<keyword evidence="3" id="KW-1003">Cell membrane</keyword>
<feature type="transmembrane region" description="Helical" evidence="13">
    <location>
        <begin position="89"/>
        <end position="110"/>
    </location>
</feature>
<dbReference type="Pfam" id="PF02665">
    <property type="entry name" value="Nitrate_red_gam"/>
    <property type="match status" value="1"/>
</dbReference>
<dbReference type="InterPro" id="IPR003816">
    <property type="entry name" value="Nitrate_red_gam"/>
</dbReference>
<evidence type="ECO:0000256" key="10">
    <source>
        <dbReference type="ARBA" id="ARBA00023004"/>
    </source>
</evidence>
<evidence type="ECO:0000256" key="9">
    <source>
        <dbReference type="ARBA" id="ARBA00023002"/>
    </source>
</evidence>
<feature type="transmembrane region" description="Helical" evidence="13">
    <location>
        <begin position="190"/>
        <end position="218"/>
    </location>
</feature>
<name>A0ABR6RBH4_9BURK</name>
<evidence type="ECO:0000256" key="5">
    <source>
        <dbReference type="ARBA" id="ARBA00022692"/>
    </source>
</evidence>
<dbReference type="Gene3D" id="1.20.950.20">
    <property type="entry name" value="Transmembrane di-heme cytochromes, Chain C"/>
    <property type="match status" value="1"/>
</dbReference>
<organism evidence="15 16">
    <name type="scientific">Comamonas odontotermitis</name>
    <dbReference type="NCBI Taxonomy" id="379895"/>
    <lineage>
        <taxon>Bacteria</taxon>
        <taxon>Pseudomonadati</taxon>
        <taxon>Pseudomonadota</taxon>
        <taxon>Betaproteobacteria</taxon>
        <taxon>Burkholderiales</taxon>
        <taxon>Comamonadaceae</taxon>
        <taxon>Comamonas</taxon>
    </lineage>
</organism>
<keyword evidence="11" id="KW-0534">Nitrate assimilation</keyword>
<feature type="domain" description="NarG-like" evidence="14">
    <location>
        <begin position="7"/>
        <end position="227"/>
    </location>
</feature>
<dbReference type="SUPFAM" id="SSF103501">
    <property type="entry name" value="Respiratory nitrate reductase 1 gamma chain"/>
    <property type="match status" value="1"/>
</dbReference>
<keyword evidence="9 15" id="KW-0560">Oxidoreductase</keyword>